<dbReference type="STRING" id="1802517.A2892_00440"/>
<organism evidence="1 2">
    <name type="scientific">Candidatus Woesebacteria bacterium RIFCSPLOWO2_01_FULL_39_10b</name>
    <dbReference type="NCBI Taxonomy" id="1802517"/>
    <lineage>
        <taxon>Bacteria</taxon>
        <taxon>Candidatus Woeseibacteriota</taxon>
    </lineage>
</organism>
<dbReference type="AlphaFoldDB" id="A0A1F8B8X2"/>
<dbReference type="Pfam" id="PF02585">
    <property type="entry name" value="PIG-L"/>
    <property type="match status" value="1"/>
</dbReference>
<dbReference type="InterPro" id="IPR024078">
    <property type="entry name" value="LmbE-like_dom_sf"/>
</dbReference>
<accession>A0A1F8B8X2</accession>
<evidence type="ECO:0000313" key="1">
    <source>
        <dbReference type="EMBL" id="OGM60483.1"/>
    </source>
</evidence>
<evidence type="ECO:0008006" key="3">
    <source>
        <dbReference type="Google" id="ProtNLM"/>
    </source>
</evidence>
<gene>
    <name evidence="1" type="ORF">A2892_00440</name>
</gene>
<reference evidence="1 2" key="1">
    <citation type="journal article" date="2016" name="Nat. Commun.">
        <title>Thousands of microbial genomes shed light on interconnected biogeochemical processes in an aquifer system.</title>
        <authorList>
            <person name="Anantharaman K."/>
            <person name="Brown C.T."/>
            <person name="Hug L.A."/>
            <person name="Sharon I."/>
            <person name="Castelle C.J."/>
            <person name="Probst A.J."/>
            <person name="Thomas B.C."/>
            <person name="Singh A."/>
            <person name="Wilkins M.J."/>
            <person name="Karaoz U."/>
            <person name="Brodie E.L."/>
            <person name="Williams K.H."/>
            <person name="Hubbard S.S."/>
            <person name="Banfield J.F."/>
        </authorList>
    </citation>
    <scope>NUCLEOTIDE SEQUENCE [LARGE SCALE GENOMIC DNA]</scope>
</reference>
<dbReference type="Gene3D" id="3.40.50.10320">
    <property type="entry name" value="LmbE-like"/>
    <property type="match status" value="1"/>
</dbReference>
<name>A0A1F8B8X2_9BACT</name>
<dbReference type="InterPro" id="IPR003737">
    <property type="entry name" value="GlcNAc_PI_deacetylase-related"/>
</dbReference>
<dbReference type="SUPFAM" id="SSF102588">
    <property type="entry name" value="LmbE-like"/>
    <property type="match status" value="1"/>
</dbReference>
<protein>
    <recommendedName>
        <fullName evidence="3">GlcNAc-PI de-N-acetylase</fullName>
    </recommendedName>
</protein>
<comment type="caution">
    <text evidence="1">The sequence shown here is derived from an EMBL/GenBank/DDBJ whole genome shotgun (WGS) entry which is preliminary data.</text>
</comment>
<dbReference type="EMBL" id="MGHD01000004">
    <property type="protein sequence ID" value="OGM60483.1"/>
    <property type="molecule type" value="Genomic_DNA"/>
</dbReference>
<evidence type="ECO:0000313" key="2">
    <source>
        <dbReference type="Proteomes" id="UP000176404"/>
    </source>
</evidence>
<dbReference type="Proteomes" id="UP000176404">
    <property type="component" value="Unassembled WGS sequence"/>
</dbReference>
<proteinExistence type="predicted"/>
<sequence length="235" mass="26963">MKKKNLLIISAHADDNVSCAGTVFKLSQEFGFTAYEAVLTNSQLGQSFKNKKEKKKNLVARVRFKELKIASKYLGIKKTFQFGKPDLSLEYSQEITFKLAKIIRKVKPEVIFLHNPYDAHPDHKTSYKIGLDSIKIAAMGVEKEKLGTPYRVPIVLCSEGMLPVKTQILVDITKYQKKKERLFKLYSSQASPKALKFEKGLSMVRGYQLKKDKSFYAEAFTLQEEFPILFFEENE</sequence>